<sequence>MAAKMRDWTDYFYPETIDPRTRQGVLRNNFGERNPEQLRRKEEVFTVARLDELGQYPIEPAGGRFDFEHMKAIHRHIFQGPITGPQGAGESPRTHRNRDAGPSTGQERGL</sequence>
<dbReference type="AlphaFoldDB" id="A0A6N9H8P6"/>
<reference evidence="2 3" key="1">
    <citation type="submission" date="2020-01" db="EMBL/GenBank/DDBJ databases">
        <authorList>
            <person name="Deng T."/>
        </authorList>
    </citation>
    <scope>NUCLEOTIDE SEQUENCE [LARGE SCALE GENOMIC DNA]</scope>
    <source>
        <strain evidence="2 3">5221</strain>
    </source>
</reference>
<dbReference type="Proteomes" id="UP000469215">
    <property type="component" value="Unassembled WGS sequence"/>
</dbReference>
<protein>
    <recommendedName>
        <fullName evidence="4">Cell filamentation protein Fic</fullName>
    </recommendedName>
</protein>
<gene>
    <name evidence="2" type="ORF">GSY69_10915</name>
</gene>
<organism evidence="2 3">
    <name type="scientific">Brevibacterium rongguiense</name>
    <dbReference type="NCBI Taxonomy" id="2695267"/>
    <lineage>
        <taxon>Bacteria</taxon>
        <taxon>Bacillati</taxon>
        <taxon>Actinomycetota</taxon>
        <taxon>Actinomycetes</taxon>
        <taxon>Micrococcales</taxon>
        <taxon>Brevibacteriaceae</taxon>
        <taxon>Brevibacterium</taxon>
    </lineage>
</organism>
<keyword evidence="3" id="KW-1185">Reference proteome</keyword>
<dbReference type="RefSeq" id="WP_160953876.1">
    <property type="nucleotide sequence ID" value="NZ_WWEQ01000054.1"/>
</dbReference>
<feature type="region of interest" description="Disordered" evidence="1">
    <location>
        <begin position="78"/>
        <end position="110"/>
    </location>
</feature>
<evidence type="ECO:0000313" key="2">
    <source>
        <dbReference type="EMBL" id="MYM20460.1"/>
    </source>
</evidence>
<comment type="caution">
    <text evidence="2">The sequence shown here is derived from an EMBL/GenBank/DDBJ whole genome shotgun (WGS) entry which is preliminary data.</text>
</comment>
<dbReference type="EMBL" id="WWEQ01000054">
    <property type="protein sequence ID" value="MYM20460.1"/>
    <property type="molecule type" value="Genomic_DNA"/>
</dbReference>
<name>A0A6N9H8P6_9MICO</name>
<dbReference type="Gene3D" id="1.10.3290.10">
    <property type="entry name" value="Fido-like domain"/>
    <property type="match status" value="1"/>
</dbReference>
<evidence type="ECO:0000313" key="3">
    <source>
        <dbReference type="Proteomes" id="UP000469215"/>
    </source>
</evidence>
<evidence type="ECO:0000256" key="1">
    <source>
        <dbReference type="SAM" id="MobiDB-lite"/>
    </source>
</evidence>
<accession>A0A6N9H8P6</accession>
<evidence type="ECO:0008006" key="4">
    <source>
        <dbReference type="Google" id="ProtNLM"/>
    </source>
</evidence>
<proteinExistence type="predicted"/>
<dbReference type="InterPro" id="IPR036597">
    <property type="entry name" value="Fido-like_dom_sf"/>
</dbReference>